<evidence type="ECO:0000313" key="3">
    <source>
        <dbReference type="Proteomes" id="UP001501496"/>
    </source>
</evidence>
<dbReference type="PANTHER" id="PTHR46361:SF3">
    <property type="entry name" value="ELECTRON CARRIER_ PROTEIN DISULFIDE OXIDOREDUCTASE"/>
    <property type="match status" value="1"/>
</dbReference>
<dbReference type="Pfam" id="PF04784">
    <property type="entry name" value="DUF547"/>
    <property type="match status" value="1"/>
</dbReference>
<evidence type="ECO:0000259" key="1">
    <source>
        <dbReference type="Pfam" id="PF04784"/>
    </source>
</evidence>
<comment type="caution">
    <text evidence="2">The sequence shown here is derived from an EMBL/GenBank/DDBJ whole genome shotgun (WGS) entry which is preliminary data.</text>
</comment>
<name>A0ABP8CFE8_9FLAO</name>
<dbReference type="EMBL" id="BAABCA010000006">
    <property type="protein sequence ID" value="GAA4238630.1"/>
    <property type="molecule type" value="Genomic_DNA"/>
</dbReference>
<protein>
    <submittedName>
        <fullName evidence="2">DUF547 domain-containing protein</fullName>
    </submittedName>
</protein>
<evidence type="ECO:0000313" key="2">
    <source>
        <dbReference type="EMBL" id="GAA4238630.1"/>
    </source>
</evidence>
<dbReference type="InterPro" id="IPR006869">
    <property type="entry name" value="DUF547"/>
</dbReference>
<proteinExistence type="predicted"/>
<dbReference type="PROSITE" id="PS51257">
    <property type="entry name" value="PROKAR_LIPOPROTEIN"/>
    <property type="match status" value="1"/>
</dbReference>
<sequence>MKHLQFILILFFITACSSTKHNVIKAQKEGAEAPKTNTTIASKVWHKTTKQKDTIKTPKNVISSPATTPIKGSIKKPHHKDFNTLLQKYVSKNGLVNYKALKTKRAHLLSYITYLGQNTPENSWSKEDKLAYWINAYNALTIDLILRHYPVKSIKDIKKPWERRFWKLGNKWYNLNDIEHNILRKLNEPRIHFAIVCASFSCPKLSNIAYTASNIDAQLTTATKDFLADAKRNYISKNSIELSKIFQWFIKDFKQSGNLIDFLNQYSHVKISAKARKTYKDYNWSLNE</sequence>
<dbReference type="RefSeq" id="WP_344789121.1">
    <property type="nucleotide sequence ID" value="NZ_BAABCA010000006.1"/>
</dbReference>
<gene>
    <name evidence="2" type="ORF">GCM10022291_29850</name>
</gene>
<organism evidence="2 3">
    <name type="scientific">Postechiella marina</name>
    <dbReference type="NCBI Taxonomy" id="943941"/>
    <lineage>
        <taxon>Bacteria</taxon>
        <taxon>Pseudomonadati</taxon>
        <taxon>Bacteroidota</taxon>
        <taxon>Flavobacteriia</taxon>
        <taxon>Flavobacteriales</taxon>
        <taxon>Flavobacteriaceae</taxon>
        <taxon>Postechiella</taxon>
    </lineage>
</organism>
<dbReference type="Proteomes" id="UP001501496">
    <property type="component" value="Unassembled WGS sequence"/>
</dbReference>
<feature type="domain" description="DUF547" evidence="1">
    <location>
        <begin position="123"/>
        <end position="227"/>
    </location>
</feature>
<reference evidence="3" key="1">
    <citation type="journal article" date="2019" name="Int. J. Syst. Evol. Microbiol.">
        <title>The Global Catalogue of Microorganisms (GCM) 10K type strain sequencing project: providing services to taxonomists for standard genome sequencing and annotation.</title>
        <authorList>
            <consortium name="The Broad Institute Genomics Platform"/>
            <consortium name="The Broad Institute Genome Sequencing Center for Infectious Disease"/>
            <person name="Wu L."/>
            <person name="Ma J."/>
        </authorList>
    </citation>
    <scope>NUCLEOTIDE SEQUENCE [LARGE SCALE GENOMIC DNA]</scope>
    <source>
        <strain evidence="3">JCM 17630</strain>
    </source>
</reference>
<dbReference type="PANTHER" id="PTHR46361">
    <property type="entry name" value="ELECTRON CARRIER/ PROTEIN DISULFIDE OXIDOREDUCTASE"/>
    <property type="match status" value="1"/>
</dbReference>
<keyword evidence="3" id="KW-1185">Reference proteome</keyword>
<accession>A0ABP8CFE8</accession>